<accession>A0ABP8Y902</accession>
<evidence type="ECO:0000313" key="2">
    <source>
        <dbReference type="EMBL" id="GAA4723575.1"/>
    </source>
</evidence>
<organism evidence="2 3">
    <name type="scientific">Nocardioides endophyticus</name>
    <dbReference type="NCBI Taxonomy" id="1353775"/>
    <lineage>
        <taxon>Bacteria</taxon>
        <taxon>Bacillati</taxon>
        <taxon>Actinomycetota</taxon>
        <taxon>Actinomycetes</taxon>
        <taxon>Propionibacteriales</taxon>
        <taxon>Nocardioidaceae</taxon>
        <taxon>Nocardioides</taxon>
    </lineage>
</organism>
<feature type="transmembrane region" description="Helical" evidence="1">
    <location>
        <begin position="311"/>
        <end position="330"/>
    </location>
</feature>
<feature type="transmembrane region" description="Helical" evidence="1">
    <location>
        <begin position="20"/>
        <end position="38"/>
    </location>
</feature>
<dbReference type="RefSeq" id="WP_345524682.1">
    <property type="nucleotide sequence ID" value="NZ_BAABKN010000003.1"/>
</dbReference>
<feature type="transmembrane region" description="Helical" evidence="1">
    <location>
        <begin position="237"/>
        <end position="256"/>
    </location>
</feature>
<dbReference type="EMBL" id="BAABKN010000003">
    <property type="protein sequence ID" value="GAA4723575.1"/>
    <property type="molecule type" value="Genomic_DNA"/>
</dbReference>
<comment type="caution">
    <text evidence="2">The sequence shown here is derived from an EMBL/GenBank/DDBJ whole genome shotgun (WGS) entry which is preliminary data.</text>
</comment>
<gene>
    <name evidence="2" type="ORF">GCM10023350_02330</name>
</gene>
<keyword evidence="3" id="KW-1185">Reference proteome</keyword>
<feature type="transmembrane region" description="Helical" evidence="1">
    <location>
        <begin position="159"/>
        <end position="190"/>
    </location>
</feature>
<dbReference type="Proteomes" id="UP001499882">
    <property type="component" value="Unassembled WGS sequence"/>
</dbReference>
<keyword evidence="1" id="KW-0812">Transmembrane</keyword>
<feature type="transmembrane region" description="Helical" evidence="1">
    <location>
        <begin position="210"/>
        <end position="230"/>
    </location>
</feature>
<evidence type="ECO:0000313" key="3">
    <source>
        <dbReference type="Proteomes" id="UP001499882"/>
    </source>
</evidence>
<keyword evidence="1" id="KW-1133">Transmembrane helix</keyword>
<sequence>MRRLVGVELTRLRWRRAVQVLVAFALFVPILVFAITAWNTRSYSDAEMAEFQTQVDRDTNSIETQQSLKDCLDNPDDFGVPPGEDVQTTCEEWTLPQLDWYAFREPLNLDTERDAGSGVVVIALLAVLFALAGTTFAGHDWNTGSMSNQLLFEPRRGRVWLTKGLVVTLASGAIAAVVLAAYWTGLWVLAGARSLDPSGHSVWEGYQQGIRGTALAALCALCAYAVTMLFRSTVVTLGVLFGLSILAPILLALIAFPDNERWMPQTNIAAVMLDGTTYYGEMVCTSTTDELGNEIQECGDSTEHKLTLAGGSAYLLGLLALAAVPSVLTFRRRDVP</sequence>
<keyword evidence="1" id="KW-0472">Membrane</keyword>
<protein>
    <recommendedName>
        <fullName evidence="4">ABC transporter permease</fullName>
    </recommendedName>
</protein>
<name>A0ABP8Y902_9ACTN</name>
<reference evidence="3" key="1">
    <citation type="journal article" date="2019" name="Int. J. Syst. Evol. Microbiol.">
        <title>The Global Catalogue of Microorganisms (GCM) 10K type strain sequencing project: providing services to taxonomists for standard genome sequencing and annotation.</title>
        <authorList>
            <consortium name="The Broad Institute Genomics Platform"/>
            <consortium name="The Broad Institute Genome Sequencing Center for Infectious Disease"/>
            <person name="Wu L."/>
            <person name="Ma J."/>
        </authorList>
    </citation>
    <scope>NUCLEOTIDE SEQUENCE [LARGE SCALE GENOMIC DNA]</scope>
    <source>
        <strain evidence="3">JCM 18532</strain>
    </source>
</reference>
<feature type="transmembrane region" description="Helical" evidence="1">
    <location>
        <begin position="115"/>
        <end position="138"/>
    </location>
</feature>
<proteinExistence type="predicted"/>
<evidence type="ECO:0000256" key="1">
    <source>
        <dbReference type="SAM" id="Phobius"/>
    </source>
</evidence>
<evidence type="ECO:0008006" key="4">
    <source>
        <dbReference type="Google" id="ProtNLM"/>
    </source>
</evidence>